<evidence type="ECO:0000313" key="1">
    <source>
        <dbReference type="EMBL" id="OAQ95197.1"/>
    </source>
</evidence>
<accession>A0A179HXR9</accession>
<protein>
    <submittedName>
        <fullName evidence="1">Uncharacterized protein</fullName>
    </submittedName>
</protein>
<dbReference type="EMBL" id="LSBI01000001">
    <property type="protein sequence ID" value="OAQ95197.1"/>
    <property type="molecule type" value="Genomic_DNA"/>
</dbReference>
<reference evidence="1 2" key="1">
    <citation type="submission" date="2016-02" db="EMBL/GenBank/DDBJ databases">
        <title>Biosynthesis of antibiotic leucinostatins and their inhibition on Phytophthora in bio-control Purpureocillium lilacinum.</title>
        <authorList>
            <person name="Wang G."/>
            <person name="Liu Z."/>
            <person name="Lin R."/>
            <person name="Li E."/>
            <person name="Mao Z."/>
            <person name="Ling J."/>
            <person name="Yin W."/>
            <person name="Xie B."/>
        </authorList>
    </citation>
    <scope>NUCLEOTIDE SEQUENCE [LARGE SCALE GENOMIC DNA]</scope>
    <source>
        <strain evidence="1">PLFJ-1</strain>
    </source>
</reference>
<dbReference type="AlphaFoldDB" id="A0A179HXR9"/>
<sequence>MHGAESQTRATLDGNTAYARCSIRRFCATAASRIAKGFFPQRLFVSQGSGSWESAVFTRA</sequence>
<evidence type="ECO:0000313" key="2">
    <source>
        <dbReference type="Proteomes" id="UP000078340"/>
    </source>
</evidence>
<proteinExistence type="predicted"/>
<organism evidence="1 2">
    <name type="scientific">Purpureocillium lilacinum</name>
    <name type="common">Paecilomyces lilacinus</name>
    <dbReference type="NCBI Taxonomy" id="33203"/>
    <lineage>
        <taxon>Eukaryota</taxon>
        <taxon>Fungi</taxon>
        <taxon>Dikarya</taxon>
        <taxon>Ascomycota</taxon>
        <taxon>Pezizomycotina</taxon>
        <taxon>Sordariomycetes</taxon>
        <taxon>Hypocreomycetidae</taxon>
        <taxon>Hypocreales</taxon>
        <taxon>Ophiocordycipitaceae</taxon>
        <taxon>Purpureocillium</taxon>
    </lineage>
</organism>
<gene>
    <name evidence="1" type="ORF">VFPFJ_01306</name>
</gene>
<name>A0A179HXR9_PURLI</name>
<dbReference type="Proteomes" id="UP000078340">
    <property type="component" value="Unassembled WGS sequence"/>
</dbReference>
<comment type="caution">
    <text evidence="1">The sequence shown here is derived from an EMBL/GenBank/DDBJ whole genome shotgun (WGS) entry which is preliminary data.</text>
</comment>